<dbReference type="EMBL" id="MFTA01000035">
    <property type="protein sequence ID" value="OGI52237.1"/>
    <property type="molecule type" value="Genomic_DNA"/>
</dbReference>
<name>A0A1F6U4G1_9PROT</name>
<gene>
    <name evidence="1" type="ORF">A3B81_06790</name>
</gene>
<evidence type="ECO:0000313" key="1">
    <source>
        <dbReference type="EMBL" id="OGI52237.1"/>
    </source>
</evidence>
<dbReference type="AlphaFoldDB" id="A0A1F6U4G1"/>
<evidence type="ECO:0000313" key="2">
    <source>
        <dbReference type="Proteomes" id="UP000179362"/>
    </source>
</evidence>
<proteinExistence type="predicted"/>
<organism evidence="1 2">
    <name type="scientific">Candidatus Muproteobacteria bacterium RIFCSPHIGHO2_02_FULL_65_16</name>
    <dbReference type="NCBI Taxonomy" id="1817766"/>
    <lineage>
        <taxon>Bacteria</taxon>
        <taxon>Pseudomonadati</taxon>
        <taxon>Pseudomonadota</taxon>
        <taxon>Candidatus Muproteobacteria</taxon>
    </lineage>
</organism>
<accession>A0A1F6U4G1</accession>
<protein>
    <submittedName>
        <fullName evidence="1">Uncharacterized protein</fullName>
    </submittedName>
</protein>
<reference evidence="1 2" key="1">
    <citation type="journal article" date="2016" name="Nat. Commun.">
        <title>Thousands of microbial genomes shed light on interconnected biogeochemical processes in an aquifer system.</title>
        <authorList>
            <person name="Anantharaman K."/>
            <person name="Brown C.T."/>
            <person name="Hug L.A."/>
            <person name="Sharon I."/>
            <person name="Castelle C.J."/>
            <person name="Probst A.J."/>
            <person name="Thomas B.C."/>
            <person name="Singh A."/>
            <person name="Wilkins M.J."/>
            <person name="Karaoz U."/>
            <person name="Brodie E.L."/>
            <person name="Williams K.H."/>
            <person name="Hubbard S.S."/>
            <person name="Banfield J.F."/>
        </authorList>
    </citation>
    <scope>NUCLEOTIDE SEQUENCE [LARGE SCALE GENOMIC DNA]</scope>
</reference>
<dbReference type="Proteomes" id="UP000179362">
    <property type="component" value="Unassembled WGS sequence"/>
</dbReference>
<comment type="caution">
    <text evidence="1">The sequence shown here is derived from an EMBL/GenBank/DDBJ whole genome shotgun (WGS) entry which is preliminary data.</text>
</comment>
<sequence>MADFDNVNRLLPVVNGINDAIGALTNSVPVIPARELLAAMGSRFDREHSDTPHDALAILLLPDHVEFLDRRRLYENPISSHAV</sequence>